<reference evidence="2" key="2">
    <citation type="submission" date="2023-07" db="EMBL/GenBank/DDBJ databases">
        <title>Genome-based characterization of strain KMM 296 and proposal for reclassification of Cobetia litoralis and Cobetia pacifica, and emended description of the species Cobetia amphilecti and Cobetia marina.</title>
        <authorList>
            <person name="Balabanova L."/>
            <person name="Nedashkovskaya O."/>
        </authorList>
    </citation>
    <scope>NUCLEOTIDE SEQUENCE [LARGE SCALE GENOMIC DNA]</scope>
    <source>
        <strain evidence="2">NRIC 0815</strain>
    </source>
</reference>
<evidence type="ECO:0008006" key="3">
    <source>
        <dbReference type="Google" id="ProtNLM"/>
    </source>
</evidence>
<dbReference type="Proteomes" id="UP001229025">
    <property type="component" value="Unassembled WGS sequence"/>
</dbReference>
<comment type="caution">
    <text evidence="1">The sequence shown here is derived from an EMBL/GenBank/DDBJ whole genome shotgun (WGS) entry which is preliminary data.</text>
</comment>
<sequence length="100" mass="11032">MTQPMFSITGQLLKAYPETKVDQETGEESVKYRIQLLGDIPLRDGSGTRYDMVTLTVESMRPYAEHVGKRISVPFGFFAPSKGQVVTFVPKGSAPQIHAA</sequence>
<gene>
    <name evidence="1" type="ORF">QLT01_17620</name>
</gene>
<evidence type="ECO:0000313" key="2">
    <source>
        <dbReference type="Proteomes" id="UP001229025"/>
    </source>
</evidence>
<name>A0ABT6UTY1_9GAMM</name>
<organism evidence="1 2">
    <name type="scientific">Cobetia amphilecti</name>
    <dbReference type="NCBI Taxonomy" id="1055104"/>
    <lineage>
        <taxon>Bacteria</taxon>
        <taxon>Pseudomonadati</taxon>
        <taxon>Pseudomonadota</taxon>
        <taxon>Gammaproteobacteria</taxon>
        <taxon>Oceanospirillales</taxon>
        <taxon>Halomonadaceae</taxon>
        <taxon>Cobetia</taxon>
    </lineage>
</organism>
<dbReference type="EMBL" id="JASCSA010000035">
    <property type="protein sequence ID" value="MDI5886166.1"/>
    <property type="molecule type" value="Genomic_DNA"/>
</dbReference>
<proteinExistence type="predicted"/>
<protein>
    <recommendedName>
        <fullName evidence="3">Single-stranded DNA-binding protein</fullName>
    </recommendedName>
</protein>
<accession>A0ABT6UTY1</accession>
<keyword evidence="2" id="KW-1185">Reference proteome</keyword>
<reference evidence="1 2" key="1">
    <citation type="submission" date="2023-04" db="EMBL/GenBank/DDBJ databases">
        <authorList>
            <person name="Otstavnykh N."/>
            <person name="Seitkalieva A."/>
            <person name="Bystritskaya E."/>
        </authorList>
    </citation>
    <scope>NUCLEOTIDE SEQUENCE [LARGE SCALE GENOMIC DNA]</scope>
    <source>
        <strain evidence="1 2">NRIC 0815</strain>
    </source>
</reference>
<evidence type="ECO:0000313" key="1">
    <source>
        <dbReference type="EMBL" id="MDI5886166.1"/>
    </source>
</evidence>
<dbReference type="RefSeq" id="WP_279834969.1">
    <property type="nucleotide sequence ID" value="NZ_JARWKV010000016.1"/>
</dbReference>